<proteinExistence type="inferred from homology"/>
<dbReference type="PROSITE" id="PS51679">
    <property type="entry name" value="SAM_MT_C5"/>
    <property type="match status" value="1"/>
</dbReference>
<name>A0AAP6ZRD3_9VIBR</name>
<evidence type="ECO:0000313" key="6">
    <source>
        <dbReference type="EMBL" id="NOJ25221.1"/>
    </source>
</evidence>
<gene>
    <name evidence="6" type="ORF">F0238_21080</name>
</gene>
<comment type="similarity">
    <text evidence="5">Belongs to the class I-like SAM-binding methyltransferase superfamily. C5-methyltransferase family.</text>
</comment>
<dbReference type="Pfam" id="PF00145">
    <property type="entry name" value="DNA_methylase"/>
    <property type="match status" value="1"/>
</dbReference>
<comment type="caution">
    <text evidence="6">The sequence shown here is derived from an EMBL/GenBank/DDBJ whole genome shotgun (WGS) entry which is preliminary data.</text>
</comment>
<evidence type="ECO:0000256" key="5">
    <source>
        <dbReference type="PROSITE-ProRule" id="PRU01016"/>
    </source>
</evidence>
<dbReference type="InterPro" id="IPR029063">
    <property type="entry name" value="SAM-dependent_MTases_sf"/>
</dbReference>
<keyword evidence="1 5" id="KW-0489">Methyltransferase</keyword>
<organism evidence="6 7">
    <name type="scientific">Vibrio coralliilyticus</name>
    <dbReference type="NCBI Taxonomy" id="190893"/>
    <lineage>
        <taxon>Bacteria</taxon>
        <taxon>Pseudomonadati</taxon>
        <taxon>Pseudomonadota</taxon>
        <taxon>Gammaproteobacteria</taxon>
        <taxon>Vibrionales</taxon>
        <taxon>Vibrionaceae</taxon>
        <taxon>Vibrio</taxon>
    </lineage>
</organism>
<evidence type="ECO:0000256" key="3">
    <source>
        <dbReference type="ARBA" id="ARBA00022747"/>
    </source>
</evidence>
<sequence>MTFIKRMQYSVKHLSNGAARIYVRNSALLEKAGYYANSAISVLCQKHRVEITLDPKGSKKIMNTARGPLLELRSKDIAESFSGVETVILTVRRNKLILTLSKGEQRRIKREEEFPSKLVSGKPLRSGSLFSGIGLLAYALKMGLSQAGIKTCIQYANDKDSLALDCNLSGNPIWEDAAPDAVATSEPLIDALFGEMPEVDILEIGKPCVNQSRLCKKEHRDLDHPEVGTLFVQVVQAIRLMNPSVIVIENATPFITSRTFDLIERELSEYRFVSTKVTGFDYGDYETRERACIVGVSSGLPDIRIGDFMPPTNIQHPPLSDALESIALDSPLWREMEHVKRKENDQRLNFKNTLYSGNDTKIGTLTATYSSPKVGAPMLQHPTNKNLQRQFTPKESCNIRALPKKLAEVVMSVAKGTHSLISSRGSSSAVHRLNGNSVTPKAWIALGAFIGRYLSEYRQTWCRVSGKNKSNVGAQMALPLLA</sequence>
<reference evidence="6 7" key="1">
    <citation type="submission" date="2019-09" db="EMBL/GenBank/DDBJ databases">
        <title>Draft genome sequencing and comparative genomics of hatchery-associated Vibrios.</title>
        <authorList>
            <person name="Kehlet-Delgado H."/>
            <person name="Mueller R.S."/>
        </authorList>
    </citation>
    <scope>NUCLEOTIDE SEQUENCE [LARGE SCALE GENOMIC DNA]</scope>
    <source>
        <strain evidence="6 7">09-121-3</strain>
    </source>
</reference>
<comment type="catalytic activity">
    <reaction evidence="4">
        <text>a 2'-deoxycytidine in DNA + S-adenosyl-L-methionine = a 5-methyl-2'-deoxycytidine in DNA + S-adenosyl-L-homocysteine + H(+)</text>
        <dbReference type="Rhea" id="RHEA:13681"/>
        <dbReference type="Rhea" id="RHEA-COMP:11369"/>
        <dbReference type="Rhea" id="RHEA-COMP:11370"/>
        <dbReference type="ChEBI" id="CHEBI:15378"/>
        <dbReference type="ChEBI" id="CHEBI:57856"/>
        <dbReference type="ChEBI" id="CHEBI:59789"/>
        <dbReference type="ChEBI" id="CHEBI:85452"/>
        <dbReference type="ChEBI" id="CHEBI:85454"/>
        <dbReference type="EC" id="2.1.1.37"/>
    </reaction>
</comment>
<dbReference type="InterPro" id="IPR001525">
    <property type="entry name" value="C5_MeTfrase"/>
</dbReference>
<dbReference type="GO" id="GO:0009307">
    <property type="term" value="P:DNA restriction-modification system"/>
    <property type="evidence" value="ECO:0007669"/>
    <property type="project" value="UniProtKB-KW"/>
</dbReference>
<evidence type="ECO:0000256" key="2">
    <source>
        <dbReference type="ARBA" id="ARBA00022679"/>
    </source>
</evidence>
<dbReference type="RefSeq" id="WP_171353718.1">
    <property type="nucleotide sequence ID" value="NZ_VTXP01000015.1"/>
</dbReference>
<keyword evidence="3" id="KW-0680">Restriction system</keyword>
<dbReference type="SUPFAM" id="SSF53335">
    <property type="entry name" value="S-adenosyl-L-methionine-dependent methyltransferases"/>
    <property type="match status" value="1"/>
</dbReference>
<evidence type="ECO:0000256" key="4">
    <source>
        <dbReference type="ARBA" id="ARBA00047422"/>
    </source>
</evidence>
<feature type="active site" evidence="5">
    <location>
        <position position="208"/>
    </location>
</feature>
<evidence type="ECO:0000256" key="1">
    <source>
        <dbReference type="ARBA" id="ARBA00022603"/>
    </source>
</evidence>
<dbReference type="Gene3D" id="3.40.50.150">
    <property type="entry name" value="Vaccinia Virus protein VP39"/>
    <property type="match status" value="1"/>
</dbReference>
<keyword evidence="2 5" id="KW-0808">Transferase</keyword>
<dbReference type="AlphaFoldDB" id="A0AAP6ZRD3"/>
<accession>A0AAP6ZRD3</accession>
<keyword evidence="5" id="KW-0949">S-adenosyl-L-methionine</keyword>
<evidence type="ECO:0000313" key="7">
    <source>
        <dbReference type="Proteomes" id="UP000576645"/>
    </source>
</evidence>
<dbReference type="Proteomes" id="UP000576645">
    <property type="component" value="Unassembled WGS sequence"/>
</dbReference>
<protein>
    <submittedName>
        <fullName evidence="6">DNA cytosine methyltransferase</fullName>
    </submittedName>
</protein>
<dbReference type="GO" id="GO:0032259">
    <property type="term" value="P:methylation"/>
    <property type="evidence" value="ECO:0007669"/>
    <property type="project" value="UniProtKB-KW"/>
</dbReference>
<dbReference type="EMBL" id="VTXP01000015">
    <property type="protein sequence ID" value="NOJ25221.1"/>
    <property type="molecule type" value="Genomic_DNA"/>
</dbReference>
<dbReference type="GO" id="GO:0003886">
    <property type="term" value="F:DNA (cytosine-5-)-methyltransferase activity"/>
    <property type="evidence" value="ECO:0007669"/>
    <property type="project" value="UniProtKB-EC"/>
</dbReference>